<feature type="domain" description="Rhodanese" evidence="1">
    <location>
        <begin position="59"/>
        <end position="150"/>
    </location>
</feature>
<dbReference type="Pfam" id="PF00581">
    <property type="entry name" value="Rhodanese"/>
    <property type="match status" value="1"/>
</dbReference>
<dbReference type="InterPro" id="IPR036873">
    <property type="entry name" value="Rhodanese-like_dom_sf"/>
</dbReference>
<evidence type="ECO:0000313" key="2">
    <source>
        <dbReference type="EMBL" id="QIA06753.1"/>
    </source>
</evidence>
<dbReference type="Proteomes" id="UP000474630">
    <property type="component" value="Chromosome"/>
</dbReference>
<sequence length="202" mass="22928">MNARIKISILLAGVGLILAFLPFNAAKSFQLKPTELVELSANTDMYFSVDEVARFVNIEDSTIQLIDLRSPAEFMKSNIPGSINIPYNDLLNPNWEGYLNQDKVRNVYYSNGDETANMAWTIVSGLGYSNSFVMEGGMNEWYKTVMLSKFEGERITPRENALFENRYKARKTFIHINSLPDSLKTQYLEAKRLEESQLDGGC</sequence>
<dbReference type="EMBL" id="CP048409">
    <property type="protein sequence ID" value="QIA06753.1"/>
    <property type="molecule type" value="Genomic_DNA"/>
</dbReference>
<reference evidence="2 3" key="1">
    <citation type="submission" date="2020-02" db="EMBL/GenBank/DDBJ databases">
        <title>Genome sequencing for Draconibacterium sp. strain M1.</title>
        <authorList>
            <person name="Park S.-J."/>
        </authorList>
    </citation>
    <scope>NUCLEOTIDE SEQUENCE [LARGE SCALE GENOMIC DNA]</scope>
    <source>
        <strain evidence="2 3">M1</strain>
    </source>
</reference>
<evidence type="ECO:0000313" key="3">
    <source>
        <dbReference type="Proteomes" id="UP000474630"/>
    </source>
</evidence>
<dbReference type="SUPFAM" id="SSF52821">
    <property type="entry name" value="Rhodanese/Cell cycle control phosphatase"/>
    <property type="match status" value="1"/>
</dbReference>
<evidence type="ECO:0000259" key="1">
    <source>
        <dbReference type="PROSITE" id="PS50206"/>
    </source>
</evidence>
<name>A0A6C0RBA1_9BACT</name>
<dbReference type="Gene3D" id="3.40.250.10">
    <property type="entry name" value="Rhodanese-like domain"/>
    <property type="match status" value="1"/>
</dbReference>
<dbReference type="PROSITE" id="PS50206">
    <property type="entry name" value="RHODANESE_3"/>
    <property type="match status" value="1"/>
</dbReference>
<dbReference type="SMART" id="SM00450">
    <property type="entry name" value="RHOD"/>
    <property type="match status" value="1"/>
</dbReference>
<gene>
    <name evidence="2" type="ORF">G0Q07_02965</name>
</gene>
<dbReference type="PANTHER" id="PTHR44086:SF10">
    <property type="entry name" value="THIOSULFATE SULFURTRANSFERASE_RHODANESE-LIKE DOMAIN-CONTAINING PROTEIN 3"/>
    <property type="match status" value="1"/>
</dbReference>
<dbReference type="KEGG" id="drc:G0Q07_02965"/>
<accession>A0A6C0RBA1</accession>
<keyword evidence="3" id="KW-1185">Reference proteome</keyword>
<dbReference type="PANTHER" id="PTHR44086">
    <property type="entry name" value="THIOSULFATE SULFURTRANSFERASE RDL2, MITOCHONDRIAL-RELATED"/>
    <property type="match status" value="1"/>
</dbReference>
<dbReference type="GO" id="GO:0004792">
    <property type="term" value="F:thiosulfate-cyanide sulfurtransferase activity"/>
    <property type="evidence" value="ECO:0007669"/>
    <property type="project" value="TreeGrafter"/>
</dbReference>
<dbReference type="RefSeq" id="WP_163344683.1">
    <property type="nucleotide sequence ID" value="NZ_CP048409.1"/>
</dbReference>
<dbReference type="InterPro" id="IPR001763">
    <property type="entry name" value="Rhodanese-like_dom"/>
</dbReference>
<proteinExistence type="predicted"/>
<organism evidence="2 3">
    <name type="scientific">Draconibacterium halophilum</name>
    <dbReference type="NCBI Taxonomy" id="2706887"/>
    <lineage>
        <taxon>Bacteria</taxon>
        <taxon>Pseudomonadati</taxon>
        <taxon>Bacteroidota</taxon>
        <taxon>Bacteroidia</taxon>
        <taxon>Marinilabiliales</taxon>
        <taxon>Prolixibacteraceae</taxon>
        <taxon>Draconibacterium</taxon>
    </lineage>
</organism>
<protein>
    <submittedName>
        <fullName evidence="2">Rhodanese-like domain-containing protein</fullName>
    </submittedName>
</protein>
<dbReference type="AlphaFoldDB" id="A0A6C0RBA1"/>
<dbReference type="CDD" id="cd00158">
    <property type="entry name" value="RHOD"/>
    <property type="match status" value="1"/>
</dbReference>